<dbReference type="EMBL" id="BLYL01000010">
    <property type="protein sequence ID" value="GFO94762.1"/>
    <property type="molecule type" value="Genomic_DNA"/>
</dbReference>
<dbReference type="AlphaFoldDB" id="A0AAI9K3V3"/>
<reference evidence="6" key="1">
    <citation type="submission" date="2020-06" db="EMBL/GenBank/DDBJ databases">
        <title>Characterization of fructooligosaccharide metabolism and fructooligosaccharide-degrading enzymes in human commensal butyrate producers.</title>
        <authorList>
            <person name="Tanno H."/>
            <person name="Fujii T."/>
            <person name="Hirano K."/>
            <person name="Maeno S."/>
            <person name="Tonozuka T."/>
            <person name="Sakamoto M."/>
            <person name="Ohkuma M."/>
            <person name="Tochio T."/>
            <person name="Endo A."/>
        </authorList>
    </citation>
    <scope>NUCLEOTIDE SEQUENCE</scope>
    <source>
        <strain evidence="6">JCM 31265</strain>
    </source>
</reference>
<gene>
    <name evidence="6" type="ORF">COEU31_18080</name>
</gene>
<keyword evidence="1" id="KW-0479">Metal-binding</keyword>
<evidence type="ECO:0000259" key="5">
    <source>
        <dbReference type="Pfam" id="PF00149"/>
    </source>
</evidence>
<sequence>MSRIRWIHFSDLHLNLTGTETKRLRENLLEYLDTIVGKIDYAFFTGDIRHAPSGDFPSNAGKEIENICNAIGLPEKRLFIVPGNHDIDRNCSKKNKVINRMLSGENRYKSEDGIILEKDIVCLCKAKKSFYKFVDGVDSKWIYKEQLTDTRNPHFLIITDDFNVIHIDSTLFYSEQRQRDFVVGTYRIQELLEEADANKMTIIMSHYSFDFIEENERRELIALFNDHNVAMWLAGHEHNLLARRQHDLFYEFQAGNLYLEYGARTCFLVGEVDTDSGQGVVESHAWFPQGGWAIYPFLSLNRPDCSKYKFNCKKQKFTSHTENKKADLRNAVHDLLRTNRKLFEIYGPNETNMEDITSEKKKIWNQIINSNIIPNSKKVVELLTENYDVLTERDKEIFVEYQAHINGFIRNHEGNGHVFDAPRFPDDMNKILY</sequence>
<dbReference type="PANTHER" id="PTHR42988">
    <property type="entry name" value="PHOSPHOHYDROLASE"/>
    <property type="match status" value="1"/>
</dbReference>
<comment type="caution">
    <text evidence="6">The sequence shown here is derived from an EMBL/GenBank/DDBJ whole genome shotgun (WGS) entry which is preliminary data.</text>
</comment>
<dbReference type="Proteomes" id="UP000660047">
    <property type="component" value="Unassembled WGS sequence"/>
</dbReference>
<comment type="similarity">
    <text evidence="4">Belongs to the cyclic nucleotide phosphodiesterase class-III family.</text>
</comment>
<dbReference type="Gene3D" id="3.60.21.10">
    <property type="match status" value="1"/>
</dbReference>
<protein>
    <recommendedName>
        <fullName evidence="5">Calcineurin-like phosphoesterase domain-containing protein</fullName>
    </recommendedName>
</protein>
<organism evidence="6 7">
    <name type="scientific">Coprococcus eutactus</name>
    <dbReference type="NCBI Taxonomy" id="33043"/>
    <lineage>
        <taxon>Bacteria</taxon>
        <taxon>Bacillati</taxon>
        <taxon>Bacillota</taxon>
        <taxon>Clostridia</taxon>
        <taxon>Lachnospirales</taxon>
        <taxon>Lachnospiraceae</taxon>
        <taxon>Coprococcus</taxon>
    </lineage>
</organism>
<dbReference type="SUPFAM" id="SSF56300">
    <property type="entry name" value="Metallo-dependent phosphatases"/>
    <property type="match status" value="1"/>
</dbReference>
<dbReference type="GO" id="GO:0046872">
    <property type="term" value="F:metal ion binding"/>
    <property type="evidence" value="ECO:0007669"/>
    <property type="project" value="UniProtKB-KW"/>
</dbReference>
<dbReference type="InterPro" id="IPR029052">
    <property type="entry name" value="Metallo-depent_PP-like"/>
</dbReference>
<name>A0AAI9K3V3_9FIRM</name>
<dbReference type="PANTHER" id="PTHR42988:SF2">
    <property type="entry name" value="CYCLIC NUCLEOTIDE PHOSPHODIESTERASE CBUA0032-RELATED"/>
    <property type="match status" value="1"/>
</dbReference>
<dbReference type="GO" id="GO:0016787">
    <property type="term" value="F:hydrolase activity"/>
    <property type="evidence" value="ECO:0007669"/>
    <property type="project" value="UniProtKB-KW"/>
</dbReference>
<dbReference type="InterPro" id="IPR004843">
    <property type="entry name" value="Calcineurin-like_PHP"/>
</dbReference>
<dbReference type="InterPro" id="IPR050884">
    <property type="entry name" value="CNP_phosphodiesterase-III"/>
</dbReference>
<keyword evidence="3" id="KW-0408">Iron</keyword>
<dbReference type="Pfam" id="PF00149">
    <property type="entry name" value="Metallophos"/>
    <property type="match status" value="1"/>
</dbReference>
<keyword evidence="2" id="KW-0378">Hydrolase</keyword>
<evidence type="ECO:0000256" key="2">
    <source>
        <dbReference type="ARBA" id="ARBA00022801"/>
    </source>
</evidence>
<evidence type="ECO:0000313" key="6">
    <source>
        <dbReference type="EMBL" id="GFO94762.1"/>
    </source>
</evidence>
<evidence type="ECO:0000256" key="4">
    <source>
        <dbReference type="ARBA" id="ARBA00025742"/>
    </source>
</evidence>
<evidence type="ECO:0000313" key="7">
    <source>
        <dbReference type="Proteomes" id="UP000660047"/>
    </source>
</evidence>
<accession>A0AAI9K3V3</accession>
<evidence type="ECO:0000256" key="1">
    <source>
        <dbReference type="ARBA" id="ARBA00022723"/>
    </source>
</evidence>
<dbReference type="RefSeq" id="WP_055223520.1">
    <property type="nucleotide sequence ID" value="NZ_BLYL01000010.1"/>
</dbReference>
<feature type="domain" description="Calcineurin-like phosphoesterase" evidence="5">
    <location>
        <begin position="6"/>
        <end position="239"/>
    </location>
</feature>
<evidence type="ECO:0000256" key="3">
    <source>
        <dbReference type="ARBA" id="ARBA00023004"/>
    </source>
</evidence>
<proteinExistence type="inferred from homology"/>